<dbReference type="GO" id="GO:0019843">
    <property type="term" value="F:rRNA binding"/>
    <property type="evidence" value="ECO:0007669"/>
    <property type="project" value="UniProtKB-KW"/>
</dbReference>
<dbReference type="SUPFAM" id="SSF54189">
    <property type="entry name" value="Ribosomal proteins S24e, L23 and L15e"/>
    <property type="match status" value="1"/>
</dbReference>
<reference evidence="6" key="1">
    <citation type="submission" date="2020-05" db="EMBL/GenBank/DDBJ databases">
        <authorList>
            <person name="Chiriac C."/>
            <person name="Salcher M."/>
            <person name="Ghai R."/>
            <person name="Kavagutti S V."/>
        </authorList>
    </citation>
    <scope>NUCLEOTIDE SEQUENCE</scope>
</reference>
<keyword evidence="4" id="KW-0689">Ribosomal protein</keyword>
<accession>A0A6J5ZMG2</accession>
<gene>
    <name evidence="6" type="ORF">UFOPK3547_00807</name>
</gene>
<dbReference type="GO" id="GO:1990904">
    <property type="term" value="C:ribonucleoprotein complex"/>
    <property type="evidence" value="ECO:0007669"/>
    <property type="project" value="UniProtKB-KW"/>
</dbReference>
<dbReference type="PANTHER" id="PTHR11620">
    <property type="entry name" value="60S RIBOSOMAL PROTEIN L23A"/>
    <property type="match status" value="1"/>
</dbReference>
<keyword evidence="2" id="KW-0699">rRNA-binding</keyword>
<dbReference type="GO" id="GO:0003735">
    <property type="term" value="F:structural constituent of ribosome"/>
    <property type="evidence" value="ECO:0007669"/>
    <property type="project" value="InterPro"/>
</dbReference>
<dbReference type="NCBIfam" id="NF004363">
    <property type="entry name" value="PRK05738.2-4"/>
    <property type="match status" value="1"/>
</dbReference>
<dbReference type="InterPro" id="IPR013025">
    <property type="entry name" value="Ribosomal_uL23-like"/>
</dbReference>
<dbReference type="AlphaFoldDB" id="A0A6J5ZMG2"/>
<evidence type="ECO:0000256" key="2">
    <source>
        <dbReference type="ARBA" id="ARBA00022730"/>
    </source>
</evidence>
<keyword evidence="3" id="KW-0694">RNA-binding</keyword>
<dbReference type="Pfam" id="PF00276">
    <property type="entry name" value="Ribosomal_L23"/>
    <property type="match status" value="1"/>
</dbReference>
<dbReference type="EMBL" id="CAESAN010000057">
    <property type="protein sequence ID" value="CAB4343485.1"/>
    <property type="molecule type" value="Genomic_DNA"/>
</dbReference>
<evidence type="ECO:0000256" key="1">
    <source>
        <dbReference type="ARBA" id="ARBA00006700"/>
    </source>
</evidence>
<dbReference type="Gene3D" id="3.30.70.330">
    <property type="match status" value="1"/>
</dbReference>
<name>A0A6J5ZMG2_9ZZZZ</name>
<dbReference type="GO" id="GO:0005840">
    <property type="term" value="C:ribosome"/>
    <property type="evidence" value="ECO:0007669"/>
    <property type="project" value="UniProtKB-KW"/>
</dbReference>
<dbReference type="GO" id="GO:0006412">
    <property type="term" value="P:translation"/>
    <property type="evidence" value="ECO:0007669"/>
    <property type="project" value="InterPro"/>
</dbReference>
<keyword evidence="5" id="KW-0687">Ribonucleoprotein</keyword>
<dbReference type="HAMAP" id="MF_01369_B">
    <property type="entry name" value="Ribosomal_uL23_B"/>
    <property type="match status" value="1"/>
</dbReference>
<evidence type="ECO:0000256" key="4">
    <source>
        <dbReference type="ARBA" id="ARBA00022980"/>
    </source>
</evidence>
<organism evidence="6">
    <name type="scientific">freshwater metagenome</name>
    <dbReference type="NCBI Taxonomy" id="449393"/>
    <lineage>
        <taxon>unclassified sequences</taxon>
        <taxon>metagenomes</taxon>
        <taxon>ecological metagenomes</taxon>
    </lineage>
</organism>
<comment type="similarity">
    <text evidence="1">Belongs to the universal ribosomal protein uL23 family.</text>
</comment>
<dbReference type="InterPro" id="IPR012677">
    <property type="entry name" value="Nucleotide-bd_a/b_plait_sf"/>
</dbReference>
<protein>
    <submittedName>
        <fullName evidence="6">Unannotated protein</fullName>
    </submittedName>
</protein>
<sequence length="99" mass="11359">MDHTQVIIRPVVSEKSYVLASNGRYTFRVHPDAHKTQIREAVEALFDVHVEEVRTLSVKSKPQRRGYTSGRTRQWKKAMVQIRAGEQIPIFQGLAEGIE</sequence>
<dbReference type="InterPro" id="IPR012678">
    <property type="entry name" value="Ribosomal_uL23/eL15/eS24_sf"/>
</dbReference>
<evidence type="ECO:0000256" key="3">
    <source>
        <dbReference type="ARBA" id="ARBA00022884"/>
    </source>
</evidence>
<proteinExistence type="inferred from homology"/>
<evidence type="ECO:0000313" key="6">
    <source>
        <dbReference type="EMBL" id="CAB4343485.1"/>
    </source>
</evidence>
<evidence type="ECO:0000256" key="5">
    <source>
        <dbReference type="ARBA" id="ARBA00023274"/>
    </source>
</evidence>
<dbReference type="FunFam" id="3.30.70.330:FF:000001">
    <property type="entry name" value="50S ribosomal protein L23"/>
    <property type="match status" value="1"/>
</dbReference>